<protein>
    <submittedName>
        <fullName evidence="3">Amidohydrolase</fullName>
    </submittedName>
</protein>
<dbReference type="Gene3D" id="3.20.20.140">
    <property type="entry name" value="Metal-dependent hydrolases"/>
    <property type="match status" value="1"/>
</dbReference>
<dbReference type="CDD" id="cd01300">
    <property type="entry name" value="YtcJ_like"/>
    <property type="match status" value="1"/>
</dbReference>
<dbReference type="EMBL" id="QDKQ01000071">
    <property type="protein sequence ID" value="PVM82920.1"/>
    <property type="molecule type" value="Genomic_DNA"/>
</dbReference>
<evidence type="ECO:0000313" key="4">
    <source>
        <dbReference type="Proteomes" id="UP000245073"/>
    </source>
</evidence>
<comment type="caution">
    <text evidence="3">The sequence shown here is derived from an EMBL/GenBank/DDBJ whole genome shotgun (WGS) entry which is preliminary data.</text>
</comment>
<keyword evidence="3" id="KW-0378">Hydrolase</keyword>
<evidence type="ECO:0000259" key="2">
    <source>
        <dbReference type="Pfam" id="PF07969"/>
    </source>
</evidence>
<keyword evidence="4" id="KW-1185">Reference proteome</keyword>
<accession>A0A2T9JGT7</accession>
<dbReference type="GO" id="GO:0016810">
    <property type="term" value="F:hydrolase activity, acting on carbon-nitrogen (but not peptide) bonds"/>
    <property type="evidence" value="ECO:0007669"/>
    <property type="project" value="InterPro"/>
</dbReference>
<dbReference type="Gene3D" id="3.10.310.70">
    <property type="match status" value="1"/>
</dbReference>
<dbReference type="PANTHER" id="PTHR22642">
    <property type="entry name" value="IMIDAZOLONEPROPIONASE"/>
    <property type="match status" value="1"/>
</dbReference>
<dbReference type="PROSITE" id="PS51318">
    <property type="entry name" value="TAT"/>
    <property type="match status" value="1"/>
</dbReference>
<evidence type="ECO:0000313" key="3">
    <source>
        <dbReference type="EMBL" id="PVM82920.1"/>
    </source>
</evidence>
<keyword evidence="1" id="KW-0732">Signal</keyword>
<gene>
    <name evidence="3" type="ORF">DDF67_21780</name>
</gene>
<dbReference type="OrthoDB" id="9811399at2"/>
<dbReference type="Pfam" id="PF07969">
    <property type="entry name" value="Amidohydro_3"/>
    <property type="match status" value="1"/>
</dbReference>
<dbReference type="RefSeq" id="WP_109454887.1">
    <property type="nucleotide sequence ID" value="NZ_QDKQ01000071.1"/>
</dbReference>
<dbReference type="SUPFAM" id="SSF51338">
    <property type="entry name" value="Composite domain of metallo-dependent hydrolases"/>
    <property type="match status" value="1"/>
</dbReference>
<feature type="domain" description="Amidohydrolase 3" evidence="2">
    <location>
        <begin position="75"/>
        <end position="550"/>
    </location>
</feature>
<dbReference type="SUPFAM" id="SSF51556">
    <property type="entry name" value="Metallo-dependent hydrolases"/>
    <property type="match status" value="1"/>
</dbReference>
<dbReference type="Proteomes" id="UP000245073">
    <property type="component" value="Unassembled WGS sequence"/>
</dbReference>
<dbReference type="InterPro" id="IPR032466">
    <property type="entry name" value="Metal_Hydrolase"/>
</dbReference>
<dbReference type="PANTHER" id="PTHR22642:SF2">
    <property type="entry name" value="PROTEIN LONG AFTER FAR-RED 3"/>
    <property type="match status" value="1"/>
</dbReference>
<dbReference type="InterPro" id="IPR013108">
    <property type="entry name" value="Amidohydro_3"/>
</dbReference>
<dbReference type="Gene3D" id="2.30.40.10">
    <property type="entry name" value="Urease, subunit C, domain 1"/>
    <property type="match status" value="1"/>
</dbReference>
<dbReference type="InterPro" id="IPR033932">
    <property type="entry name" value="YtcJ-like"/>
</dbReference>
<organism evidence="3 4">
    <name type="scientific">Caulobacter endophyticus</name>
    <dbReference type="NCBI Taxonomy" id="2172652"/>
    <lineage>
        <taxon>Bacteria</taxon>
        <taxon>Pseudomonadati</taxon>
        <taxon>Pseudomonadota</taxon>
        <taxon>Alphaproteobacteria</taxon>
        <taxon>Caulobacterales</taxon>
        <taxon>Caulobacteraceae</taxon>
        <taxon>Caulobacter</taxon>
    </lineage>
</organism>
<evidence type="ECO:0000256" key="1">
    <source>
        <dbReference type="SAM" id="SignalP"/>
    </source>
</evidence>
<sequence>MLDRRQLLGSLGAGLAAPAMAFAAGRTLDVAYVNASIWTGAPGASGRPRALGVIGDRIAAIGAEQVRAMSGKRTRVVDLQGAFVLPGFTDNHTHFLRASQALSAADLRGAASREELVRLIGASAAALRPGAWLQGGNWDHERWGGELPTHAWIDAVTLNTPVAVARQDQHMLLLNALALRLAGITRDTPDPEDGVIVRDARGEPTGVLKDGARRLVKRVIPPASDREVEDALARGAAYALSLGVTQVHNTEIDWVTQEGLRRLRKRGETDLRFYSFVPLVDWRRLADLVAAEGRGDDWVRWGGVKGLVDGSLGSRTALFHDHYVDAPDSTGIVVTKPADLKEWVTGADKAGLQVTVHAIGDAANDEILDIYAEVERTNGKRDRRFRIEHAQHLAPGAIGRFKALDVIASVQPYHAIDDGRWAINRIGAERLKGTYAFRSLLDSGARVTFGSDWPVAPLDPRQGLVAAVLRETIDGANPGGWQPQEKVSIEEALTAYTRTNAYAGFQDDRLGVLAPGFLADFVVMDADLLAIDPAGLPKTKVLRTIVGGKQRFAA</sequence>
<name>A0A2T9JGT7_9CAUL</name>
<reference evidence="3 4" key="1">
    <citation type="submission" date="2018-04" db="EMBL/GenBank/DDBJ databases">
        <title>The genome sequence of Caulobacter sp. 744.</title>
        <authorList>
            <person name="Gao J."/>
            <person name="Sun J."/>
        </authorList>
    </citation>
    <scope>NUCLEOTIDE SEQUENCE [LARGE SCALE GENOMIC DNA]</scope>
    <source>
        <strain evidence="3 4">774</strain>
    </source>
</reference>
<proteinExistence type="predicted"/>
<feature type="signal peptide" evidence="1">
    <location>
        <begin position="1"/>
        <end position="23"/>
    </location>
</feature>
<dbReference type="AlphaFoldDB" id="A0A2T9JGT7"/>
<dbReference type="InterPro" id="IPR006311">
    <property type="entry name" value="TAT_signal"/>
</dbReference>
<feature type="chain" id="PRO_5015618595" evidence="1">
    <location>
        <begin position="24"/>
        <end position="554"/>
    </location>
</feature>
<dbReference type="InterPro" id="IPR011059">
    <property type="entry name" value="Metal-dep_hydrolase_composite"/>
</dbReference>